<keyword evidence="3" id="KW-1185">Reference proteome</keyword>
<evidence type="ECO:0000313" key="3">
    <source>
        <dbReference type="Proteomes" id="UP000240283"/>
    </source>
</evidence>
<gene>
    <name evidence="2" type="ORF">VPR_057</name>
</gene>
<dbReference type="Proteomes" id="UP000240283">
    <property type="component" value="Segment"/>
</dbReference>
<keyword evidence="1" id="KW-0812">Transmembrane</keyword>
<keyword evidence="1" id="KW-1133">Transmembrane helix</keyword>
<organism evidence="2 3">
    <name type="scientific">Vibrio phage Vp_R1</name>
    <dbReference type="NCBI Taxonomy" id="2059867"/>
    <lineage>
        <taxon>Viruses</taxon>
        <taxon>Duplodnaviria</taxon>
        <taxon>Heunggongvirae</taxon>
        <taxon>Uroviricota</taxon>
        <taxon>Caudoviricetes</taxon>
        <taxon>Grimontviridae</taxon>
        <taxon>Dalianvirus</taxon>
        <taxon>Dalianvirus R1</taxon>
    </lineage>
</organism>
<keyword evidence="1" id="KW-0472">Membrane</keyword>
<sequence>MIRLYLIGFVLNLLYMAYVCLYKDNDGWKRITGGYSPNVTAASLTVLALFYPFYYLFKLVRYIFVRK</sequence>
<evidence type="ECO:0000256" key="1">
    <source>
        <dbReference type="SAM" id="Phobius"/>
    </source>
</evidence>
<name>A0A2H5BQ09_9CAUD</name>
<evidence type="ECO:0000313" key="2">
    <source>
        <dbReference type="EMBL" id="AUG88421.1"/>
    </source>
</evidence>
<accession>A0A2H5BQ09</accession>
<reference evidence="2 3" key="1">
    <citation type="submission" date="2017-12" db="EMBL/GenBank/DDBJ databases">
        <title>Genomic analysis of a novel phage Vp_R1 lytic to Vibrio parahaemolyticus.</title>
        <authorList>
            <person name="Ren H."/>
            <person name="Li Z."/>
        </authorList>
    </citation>
    <scope>NUCLEOTIDE SEQUENCE [LARGE SCALE GENOMIC DNA]</scope>
</reference>
<protein>
    <submittedName>
        <fullName evidence="2">Uncharacterized protein</fullName>
    </submittedName>
</protein>
<dbReference type="EMBL" id="MG603697">
    <property type="protein sequence ID" value="AUG88421.1"/>
    <property type="molecule type" value="Genomic_DNA"/>
</dbReference>
<feature type="transmembrane region" description="Helical" evidence="1">
    <location>
        <begin position="40"/>
        <end position="57"/>
    </location>
</feature>
<proteinExistence type="predicted"/>